<protein>
    <submittedName>
        <fullName evidence="1">Uncharacterized protein</fullName>
    </submittedName>
</protein>
<gene>
    <name evidence="1" type="ORF">HCDG_07102</name>
</gene>
<proteinExistence type="predicted"/>
<dbReference type="Proteomes" id="UP000002624">
    <property type="component" value="Unassembled WGS sequence"/>
</dbReference>
<organism evidence="1 2">
    <name type="scientific">Ajellomyces capsulatus (strain H143)</name>
    <name type="common">Darling's disease fungus</name>
    <name type="synonym">Histoplasma capsulatum</name>
    <dbReference type="NCBI Taxonomy" id="544712"/>
    <lineage>
        <taxon>Eukaryota</taxon>
        <taxon>Fungi</taxon>
        <taxon>Dikarya</taxon>
        <taxon>Ascomycota</taxon>
        <taxon>Pezizomycotina</taxon>
        <taxon>Eurotiomycetes</taxon>
        <taxon>Eurotiomycetidae</taxon>
        <taxon>Onygenales</taxon>
        <taxon>Ajellomycetaceae</taxon>
        <taxon>Histoplasma</taxon>
    </lineage>
</organism>
<dbReference type="EMBL" id="GG692430">
    <property type="protein sequence ID" value="EER39158.1"/>
    <property type="molecule type" value="Genomic_DNA"/>
</dbReference>
<sequence>MQIVREALFYPASHNIPRARRTIHSRFILKSPMVDKVPPAPSAYLRKHSMNSAYHCAIQPTPHKLPASSKNMGKQPGTALNIIRISLLFQNTFSFRGWGGVKGFSSH</sequence>
<evidence type="ECO:0000313" key="2">
    <source>
        <dbReference type="Proteomes" id="UP000002624"/>
    </source>
</evidence>
<dbReference type="HOGENOM" id="CLU_2209234_0_0_1"/>
<dbReference type="VEuPathDB" id="FungiDB:HCDG_07102"/>
<evidence type="ECO:0000313" key="1">
    <source>
        <dbReference type="EMBL" id="EER39158.1"/>
    </source>
</evidence>
<accession>C6HLM1</accession>
<reference evidence="2" key="1">
    <citation type="submission" date="2009-05" db="EMBL/GenBank/DDBJ databases">
        <title>The genome sequence of Ajellomyces capsulatus strain H143.</title>
        <authorList>
            <person name="Champion M."/>
            <person name="Cuomo C.A."/>
            <person name="Ma L.-J."/>
            <person name="Henn M.R."/>
            <person name="Sil A."/>
            <person name="Goldman B."/>
            <person name="Young S.K."/>
            <person name="Kodira C.D."/>
            <person name="Zeng Q."/>
            <person name="Koehrsen M."/>
            <person name="Alvarado L."/>
            <person name="Berlin A.M."/>
            <person name="Borenstein D."/>
            <person name="Chen Z."/>
            <person name="Engels R."/>
            <person name="Freedman E."/>
            <person name="Gellesch M."/>
            <person name="Goldberg J."/>
            <person name="Griggs A."/>
            <person name="Gujja S."/>
            <person name="Heiman D.I."/>
            <person name="Hepburn T.A."/>
            <person name="Howarth C."/>
            <person name="Jen D."/>
            <person name="Larson L."/>
            <person name="Lewis B."/>
            <person name="Mehta T."/>
            <person name="Park D."/>
            <person name="Pearson M."/>
            <person name="Roberts A."/>
            <person name="Saif S."/>
            <person name="Shea T.D."/>
            <person name="Shenoy N."/>
            <person name="Sisk P."/>
            <person name="Stolte C."/>
            <person name="Sykes S."/>
            <person name="Walk T."/>
            <person name="White J."/>
            <person name="Yandava C."/>
            <person name="Klein B."/>
            <person name="McEwen J.G."/>
            <person name="Puccia R."/>
            <person name="Goldman G.H."/>
            <person name="Felipe M.S."/>
            <person name="Nino-Vega G."/>
            <person name="San-Blas G."/>
            <person name="Taylor J.W."/>
            <person name="Mendoza L."/>
            <person name="Galagan J.E."/>
            <person name="Nusbaum C."/>
            <person name="Birren B.W."/>
        </authorList>
    </citation>
    <scope>NUCLEOTIDE SEQUENCE [LARGE SCALE GENOMIC DNA]</scope>
    <source>
        <strain evidence="2">H143</strain>
    </source>
</reference>
<dbReference type="AlphaFoldDB" id="C6HLM1"/>
<name>C6HLM1_AJECH</name>